<feature type="compositionally biased region" description="Polar residues" evidence="1">
    <location>
        <begin position="86"/>
        <end position="95"/>
    </location>
</feature>
<organism evidence="2 3">
    <name type="scientific">Stephania cephalantha</name>
    <dbReference type="NCBI Taxonomy" id="152367"/>
    <lineage>
        <taxon>Eukaryota</taxon>
        <taxon>Viridiplantae</taxon>
        <taxon>Streptophyta</taxon>
        <taxon>Embryophyta</taxon>
        <taxon>Tracheophyta</taxon>
        <taxon>Spermatophyta</taxon>
        <taxon>Magnoliopsida</taxon>
        <taxon>Ranunculales</taxon>
        <taxon>Menispermaceae</taxon>
        <taxon>Menispermoideae</taxon>
        <taxon>Cissampelideae</taxon>
        <taxon>Stephania</taxon>
    </lineage>
</organism>
<comment type="caution">
    <text evidence="2">The sequence shown here is derived from an EMBL/GenBank/DDBJ whole genome shotgun (WGS) entry which is preliminary data.</text>
</comment>
<dbReference type="EMBL" id="JBBNAG010000013">
    <property type="protein sequence ID" value="KAK9083665.1"/>
    <property type="molecule type" value="Genomic_DNA"/>
</dbReference>
<dbReference type="PANTHER" id="PTHR47926">
    <property type="entry name" value="PENTATRICOPEPTIDE REPEAT-CONTAINING PROTEIN"/>
    <property type="match status" value="1"/>
</dbReference>
<dbReference type="InterPro" id="IPR046960">
    <property type="entry name" value="PPR_At4g14850-like_plant"/>
</dbReference>
<dbReference type="Gene3D" id="1.25.40.10">
    <property type="entry name" value="Tetratricopeptide repeat domain"/>
    <property type="match status" value="1"/>
</dbReference>
<evidence type="ECO:0000256" key="1">
    <source>
        <dbReference type="SAM" id="MobiDB-lite"/>
    </source>
</evidence>
<gene>
    <name evidence="2" type="ORF">Scep_030136</name>
</gene>
<dbReference type="GO" id="GO:0009451">
    <property type="term" value="P:RNA modification"/>
    <property type="evidence" value="ECO:0007669"/>
    <property type="project" value="InterPro"/>
</dbReference>
<feature type="region of interest" description="Disordered" evidence="1">
    <location>
        <begin position="72"/>
        <end position="98"/>
    </location>
</feature>
<dbReference type="PANTHER" id="PTHR47926:SF359">
    <property type="entry name" value="PENTACOTRIPEPTIDE-REPEAT REGION OF PRORP DOMAIN-CONTAINING PROTEIN"/>
    <property type="match status" value="1"/>
</dbReference>
<proteinExistence type="predicted"/>
<dbReference type="AlphaFoldDB" id="A0AAP0DYZ3"/>
<reference evidence="2 3" key="1">
    <citation type="submission" date="2024-01" db="EMBL/GenBank/DDBJ databases">
        <title>Genome assemblies of Stephania.</title>
        <authorList>
            <person name="Yang L."/>
        </authorList>
    </citation>
    <scope>NUCLEOTIDE SEQUENCE [LARGE SCALE GENOMIC DNA]</scope>
    <source>
        <strain evidence="2">JXDWG</strain>
        <tissue evidence="2">Leaf</tissue>
    </source>
</reference>
<protein>
    <submittedName>
        <fullName evidence="2">Uncharacterized protein</fullName>
    </submittedName>
</protein>
<dbReference type="InterPro" id="IPR011990">
    <property type="entry name" value="TPR-like_helical_dom_sf"/>
</dbReference>
<dbReference type="Proteomes" id="UP001419268">
    <property type="component" value="Unassembled WGS sequence"/>
</dbReference>
<name>A0AAP0DYZ3_9MAGN</name>
<evidence type="ECO:0000313" key="2">
    <source>
        <dbReference type="EMBL" id="KAK9083665.1"/>
    </source>
</evidence>
<evidence type="ECO:0000313" key="3">
    <source>
        <dbReference type="Proteomes" id="UP001419268"/>
    </source>
</evidence>
<dbReference type="GO" id="GO:0003723">
    <property type="term" value="F:RNA binding"/>
    <property type="evidence" value="ECO:0007669"/>
    <property type="project" value="InterPro"/>
</dbReference>
<sequence>MLSHFAALDKFTFPFVIKACTIPNSITIGKQVHGLAIKTGFYRDTYFHNTMIDFYCKCGDWECERKPFDKMHARPAKQSPRRLVSEESTPTLKSNGRSRRFSDEMKIAILLAPIYSENRKRGTSNLGTTISARLLKPYLFCRQNLVTIICFNIKWFI</sequence>
<accession>A0AAP0DYZ3</accession>
<keyword evidence="3" id="KW-1185">Reference proteome</keyword>